<accession>A0A841RA33</accession>
<evidence type="ECO:0000256" key="5">
    <source>
        <dbReference type="SAM" id="Phobius"/>
    </source>
</evidence>
<dbReference type="InterPro" id="IPR012340">
    <property type="entry name" value="NA-bd_OB-fold"/>
</dbReference>
<comment type="caution">
    <text evidence="7">The sequence shown here is derived from an EMBL/GenBank/DDBJ whole genome shotgun (WGS) entry which is preliminary data.</text>
</comment>
<feature type="domain" description="NfeD-like C-terminal" evidence="6">
    <location>
        <begin position="93"/>
        <end position="147"/>
    </location>
</feature>
<dbReference type="InterPro" id="IPR002810">
    <property type="entry name" value="NfeD-like_C"/>
</dbReference>
<evidence type="ECO:0000259" key="6">
    <source>
        <dbReference type="Pfam" id="PF01957"/>
    </source>
</evidence>
<sequence>MLDSISPTTVWLIVGIALALAEMALPGLIIGFFSLGAIITTLTTWAGLTNSFAVQMIVFLATSIVFLTFFHSIWKKRIKPGTKGDTTDFNLQLGKIVPVTEFIDPGEGVGKVRYQGALWNARSETKIAPGESARIKGCDNLTLIVEPVDKGE</sequence>
<proteinExistence type="predicted"/>
<dbReference type="InterPro" id="IPR052165">
    <property type="entry name" value="Membrane_assoc_protease"/>
</dbReference>
<evidence type="ECO:0000313" key="8">
    <source>
        <dbReference type="Proteomes" id="UP000587760"/>
    </source>
</evidence>
<keyword evidence="8" id="KW-1185">Reference proteome</keyword>
<dbReference type="Pfam" id="PF01957">
    <property type="entry name" value="NfeD"/>
    <property type="match status" value="1"/>
</dbReference>
<reference evidence="7 8" key="1">
    <citation type="submission" date="2020-08" db="EMBL/GenBank/DDBJ databases">
        <title>Genomic Encyclopedia of Type Strains, Phase IV (KMG-IV): sequencing the most valuable type-strain genomes for metagenomic binning, comparative biology and taxonomic classification.</title>
        <authorList>
            <person name="Goeker M."/>
        </authorList>
    </citation>
    <scope>NUCLEOTIDE SEQUENCE [LARGE SCALE GENOMIC DNA]</scope>
    <source>
        <strain evidence="7 8">DSM 2461</strain>
    </source>
</reference>
<dbReference type="GO" id="GO:0008233">
    <property type="term" value="F:peptidase activity"/>
    <property type="evidence" value="ECO:0007669"/>
    <property type="project" value="UniProtKB-KW"/>
</dbReference>
<protein>
    <submittedName>
        <fullName evidence="7">Membrane protein implicated in regulation of membrane protease activity</fullName>
    </submittedName>
</protein>
<gene>
    <name evidence="7" type="ORF">HNR50_001765</name>
</gene>
<comment type="subcellular location">
    <subcellularLocation>
        <location evidence="1">Membrane</location>
        <topology evidence="1">Multi-pass membrane protein</topology>
    </subcellularLocation>
</comment>
<dbReference type="EMBL" id="JACHGJ010000002">
    <property type="protein sequence ID" value="MBB6480107.1"/>
    <property type="molecule type" value="Genomic_DNA"/>
</dbReference>
<keyword evidence="7" id="KW-0645">Protease</keyword>
<organism evidence="7 8">
    <name type="scientific">Spirochaeta isovalerica</name>
    <dbReference type="NCBI Taxonomy" id="150"/>
    <lineage>
        <taxon>Bacteria</taxon>
        <taxon>Pseudomonadati</taxon>
        <taxon>Spirochaetota</taxon>
        <taxon>Spirochaetia</taxon>
        <taxon>Spirochaetales</taxon>
        <taxon>Spirochaetaceae</taxon>
        <taxon>Spirochaeta</taxon>
    </lineage>
</organism>
<feature type="transmembrane region" description="Helical" evidence="5">
    <location>
        <begin position="12"/>
        <end position="40"/>
    </location>
</feature>
<dbReference type="AlphaFoldDB" id="A0A841RA33"/>
<feature type="transmembrane region" description="Helical" evidence="5">
    <location>
        <begin position="52"/>
        <end position="74"/>
    </location>
</feature>
<evidence type="ECO:0000256" key="1">
    <source>
        <dbReference type="ARBA" id="ARBA00004141"/>
    </source>
</evidence>
<evidence type="ECO:0000313" key="7">
    <source>
        <dbReference type="EMBL" id="MBB6480107.1"/>
    </source>
</evidence>
<dbReference type="GO" id="GO:0006508">
    <property type="term" value="P:proteolysis"/>
    <property type="evidence" value="ECO:0007669"/>
    <property type="project" value="UniProtKB-KW"/>
</dbReference>
<keyword evidence="4 5" id="KW-0472">Membrane</keyword>
<evidence type="ECO:0000256" key="4">
    <source>
        <dbReference type="ARBA" id="ARBA00023136"/>
    </source>
</evidence>
<dbReference type="RefSeq" id="WP_184745941.1">
    <property type="nucleotide sequence ID" value="NZ_JACHGJ010000002.1"/>
</dbReference>
<evidence type="ECO:0000256" key="2">
    <source>
        <dbReference type="ARBA" id="ARBA00022692"/>
    </source>
</evidence>
<name>A0A841RA33_9SPIO</name>
<keyword evidence="7" id="KW-0378">Hydrolase</keyword>
<dbReference type="PANTHER" id="PTHR33507:SF3">
    <property type="entry name" value="INNER MEMBRANE PROTEIN YBBJ"/>
    <property type="match status" value="1"/>
</dbReference>
<keyword evidence="3 5" id="KW-1133">Transmembrane helix</keyword>
<dbReference type="GO" id="GO:0005886">
    <property type="term" value="C:plasma membrane"/>
    <property type="evidence" value="ECO:0007669"/>
    <property type="project" value="TreeGrafter"/>
</dbReference>
<evidence type="ECO:0000256" key="3">
    <source>
        <dbReference type="ARBA" id="ARBA00022989"/>
    </source>
</evidence>
<dbReference type="Proteomes" id="UP000587760">
    <property type="component" value="Unassembled WGS sequence"/>
</dbReference>
<keyword evidence="2 5" id="KW-0812">Transmembrane</keyword>
<dbReference type="SUPFAM" id="SSF141322">
    <property type="entry name" value="NfeD domain-like"/>
    <property type="match status" value="1"/>
</dbReference>
<dbReference type="PANTHER" id="PTHR33507">
    <property type="entry name" value="INNER MEMBRANE PROTEIN YBBJ"/>
    <property type="match status" value="1"/>
</dbReference>
<dbReference type="Gene3D" id="2.40.50.140">
    <property type="entry name" value="Nucleic acid-binding proteins"/>
    <property type="match status" value="1"/>
</dbReference>